<proteinExistence type="predicted"/>
<evidence type="ECO:0000256" key="1">
    <source>
        <dbReference type="SAM" id="Phobius"/>
    </source>
</evidence>
<dbReference type="AlphaFoldDB" id="A0A833L141"/>
<keyword evidence="1" id="KW-1133">Transmembrane helix</keyword>
<keyword evidence="1" id="KW-0472">Membrane</keyword>
<evidence type="ECO:0000313" key="2">
    <source>
        <dbReference type="EMBL" id="KAF0134121.1"/>
    </source>
</evidence>
<accession>A0A833L141</accession>
<keyword evidence="1" id="KW-0812">Transmembrane</keyword>
<dbReference type="Proteomes" id="UP000488506">
    <property type="component" value="Unassembled WGS sequence"/>
</dbReference>
<dbReference type="EMBL" id="WPAF01000012">
    <property type="protein sequence ID" value="KAF0134121.1"/>
    <property type="molecule type" value="Genomic_DNA"/>
</dbReference>
<sequence>MNEFMGLYAAYILVITVAVFALIIFFIDFSQKRSRLHKR</sequence>
<gene>
    <name evidence="2" type="ORF">FD145_877</name>
</gene>
<reference evidence="2 3" key="1">
    <citation type="submission" date="2019-12" db="EMBL/GenBank/DDBJ databases">
        <authorList>
            <person name="Wolfe R."/>
            <person name="Danczak R."/>
            <person name="Wilkins M."/>
        </authorList>
    </citation>
    <scope>NUCLEOTIDE SEQUENCE [LARGE SCALE GENOMIC DNA]</scope>
    <source>
        <strain evidence="2">X2_MaxBin.013</strain>
    </source>
</reference>
<feature type="transmembrane region" description="Helical" evidence="1">
    <location>
        <begin position="6"/>
        <end position="29"/>
    </location>
</feature>
<evidence type="ECO:0000313" key="3">
    <source>
        <dbReference type="Proteomes" id="UP000488506"/>
    </source>
</evidence>
<name>A0A833L141_UNCSA</name>
<comment type="caution">
    <text evidence="2">The sequence shown here is derived from an EMBL/GenBank/DDBJ whole genome shotgun (WGS) entry which is preliminary data.</text>
</comment>
<protein>
    <submittedName>
        <fullName evidence="2">Uncharacterized protein</fullName>
    </submittedName>
</protein>
<organism evidence="2 3">
    <name type="scientific">Candidatus Saganbacteria bacterium</name>
    <dbReference type="NCBI Taxonomy" id="2575572"/>
    <lineage>
        <taxon>Bacteria</taxon>
        <taxon>Bacillati</taxon>
        <taxon>Saganbacteria</taxon>
    </lineage>
</organism>